<proteinExistence type="predicted"/>
<evidence type="ECO:0000313" key="4">
    <source>
        <dbReference type="Proteomes" id="UP000005207"/>
    </source>
</evidence>
<dbReference type="InterPro" id="IPR013783">
    <property type="entry name" value="Ig-like_fold"/>
</dbReference>
<dbReference type="Pfam" id="PF06328">
    <property type="entry name" value="Lep_receptor_Ig"/>
    <property type="match status" value="1"/>
</dbReference>
<dbReference type="AlphaFoldDB" id="A0A669C248"/>
<reference evidence="3" key="2">
    <citation type="submission" date="2025-08" db="UniProtKB">
        <authorList>
            <consortium name="Ensembl"/>
        </authorList>
    </citation>
    <scope>IDENTIFICATION</scope>
</reference>
<dbReference type="GeneTree" id="ENSGT00940000178495"/>
<feature type="domain" description="Immunoglobulin C2-set-like ligand-binding" evidence="2">
    <location>
        <begin position="32"/>
        <end position="103"/>
    </location>
</feature>
<feature type="signal peptide" evidence="1">
    <location>
        <begin position="1"/>
        <end position="18"/>
    </location>
</feature>
<dbReference type="Proteomes" id="UP000005207">
    <property type="component" value="Linkage group LG15"/>
</dbReference>
<evidence type="ECO:0000259" key="2">
    <source>
        <dbReference type="Pfam" id="PF06328"/>
    </source>
</evidence>
<reference evidence="3" key="3">
    <citation type="submission" date="2025-09" db="UniProtKB">
        <authorList>
            <consortium name="Ensembl"/>
        </authorList>
    </citation>
    <scope>IDENTIFICATION</scope>
</reference>
<protein>
    <recommendedName>
        <fullName evidence="2">Immunoglobulin C2-set-like ligand-binding domain-containing protein</fullName>
    </recommendedName>
</protein>
<accession>A0A669C248</accession>
<keyword evidence="4" id="KW-1185">Reference proteome</keyword>
<dbReference type="InParanoid" id="A0A669C248"/>
<dbReference type="InterPro" id="IPR036179">
    <property type="entry name" value="Ig-like_dom_sf"/>
</dbReference>
<dbReference type="InterPro" id="IPR010457">
    <property type="entry name" value="IgC2-like_lig-bd"/>
</dbReference>
<name>A0A669C248_ORENI</name>
<sequence>RTKPRHPFMQALFSYALALSVSQLFSLNTCSVYPKDPYIKAGENITLTCQSSCVGTSKIYWKLNNDRIDDSLSSMLNRTHTVLSLRNFTHPRATLQCYTAVTQQVIGGTIIETYCKKSFSSIPNMNMAEHSCIKGKYSLTCTWEHHMNPPVNYTLER</sequence>
<feature type="chain" id="PRO_5025500266" description="Immunoglobulin C2-set-like ligand-binding domain-containing protein" evidence="1">
    <location>
        <begin position="19"/>
        <end position="157"/>
    </location>
</feature>
<dbReference type="Gene3D" id="2.60.40.10">
    <property type="entry name" value="Immunoglobulins"/>
    <property type="match status" value="1"/>
</dbReference>
<dbReference type="Ensembl" id="ENSONIT00000084877.1">
    <property type="protein sequence ID" value="ENSONIP00000040925.1"/>
    <property type="gene ID" value="ENSONIG00000036035.1"/>
</dbReference>
<dbReference type="SUPFAM" id="SSF48726">
    <property type="entry name" value="Immunoglobulin"/>
    <property type="match status" value="1"/>
</dbReference>
<keyword evidence="1" id="KW-0732">Signal</keyword>
<evidence type="ECO:0000256" key="1">
    <source>
        <dbReference type="SAM" id="SignalP"/>
    </source>
</evidence>
<reference evidence="4" key="1">
    <citation type="submission" date="2012-01" db="EMBL/GenBank/DDBJ databases">
        <title>The Genome Sequence of Oreochromis niloticus (Nile Tilapia).</title>
        <authorList>
            <consortium name="Broad Institute Genome Assembly Team"/>
            <consortium name="Broad Institute Sequencing Platform"/>
            <person name="Di Palma F."/>
            <person name="Johnson J."/>
            <person name="Lander E.S."/>
            <person name="Lindblad-Toh K."/>
        </authorList>
    </citation>
    <scope>NUCLEOTIDE SEQUENCE [LARGE SCALE GENOMIC DNA]</scope>
</reference>
<organism evidence="3 4">
    <name type="scientific">Oreochromis niloticus</name>
    <name type="common">Nile tilapia</name>
    <name type="synonym">Tilapia nilotica</name>
    <dbReference type="NCBI Taxonomy" id="8128"/>
    <lineage>
        <taxon>Eukaryota</taxon>
        <taxon>Metazoa</taxon>
        <taxon>Chordata</taxon>
        <taxon>Craniata</taxon>
        <taxon>Vertebrata</taxon>
        <taxon>Euteleostomi</taxon>
        <taxon>Actinopterygii</taxon>
        <taxon>Neopterygii</taxon>
        <taxon>Teleostei</taxon>
        <taxon>Neoteleostei</taxon>
        <taxon>Acanthomorphata</taxon>
        <taxon>Ovalentaria</taxon>
        <taxon>Cichlomorphae</taxon>
        <taxon>Cichliformes</taxon>
        <taxon>Cichlidae</taxon>
        <taxon>African cichlids</taxon>
        <taxon>Pseudocrenilabrinae</taxon>
        <taxon>Oreochromini</taxon>
        <taxon>Oreochromis</taxon>
    </lineage>
</organism>
<evidence type="ECO:0000313" key="3">
    <source>
        <dbReference type="Ensembl" id="ENSONIP00000040925.1"/>
    </source>
</evidence>